<dbReference type="KEGG" id="vg:16796921"/>
<keyword evidence="2" id="KW-1185">Reference proteome</keyword>
<evidence type="ECO:0000313" key="2">
    <source>
        <dbReference type="Proteomes" id="UP000014710"/>
    </source>
</evidence>
<organism evidence="1 2">
    <name type="scientific">Cellulophaga phage phi17:1</name>
    <dbReference type="NCBI Taxonomy" id="1327980"/>
    <lineage>
        <taxon>Viruses</taxon>
        <taxon>Duplodnaviria</taxon>
        <taxon>Heunggongvirae</taxon>
        <taxon>Uroviricota</taxon>
        <taxon>Caudoviricetes</taxon>
        <taxon>Helsingorvirus</taxon>
        <taxon>Helsingorvirus Cba171</taxon>
    </lineage>
</organism>
<dbReference type="RefSeq" id="YP_008241371.1">
    <property type="nucleotide sequence ID" value="NC_021795.1"/>
</dbReference>
<accession>R9ZYY9</accession>
<dbReference type="InterPro" id="IPR011855">
    <property type="entry name" value="Phgtail_TP901_1"/>
</dbReference>
<reference evidence="1 2" key="1">
    <citation type="journal article" date="2013" name="Proc. Natl. Acad. Sci. U.S.A.">
        <title>Twelve previously unknown phage genera are ubiquitous in global oceans.</title>
        <authorList>
            <person name="Holmfeldt K."/>
            <person name="Solonenko N."/>
            <person name="Shah M."/>
            <person name="Corrier K."/>
            <person name="Riemann L."/>
            <person name="Verberkmoes N.C."/>
            <person name="Sullivan M.B."/>
        </authorList>
    </citation>
    <scope>NUCLEOTIDE SEQUENCE [LARGE SCALE GENOMIC DNA]</scope>
    <source>
        <strain evidence="1">Phi17:1</strain>
    </source>
</reference>
<protein>
    <submittedName>
        <fullName evidence="1">Phage tail protein</fullName>
    </submittedName>
</protein>
<gene>
    <name evidence="1" type="ORF">Phi17:1_gp55</name>
</gene>
<dbReference type="Proteomes" id="UP000014710">
    <property type="component" value="Segment"/>
</dbReference>
<dbReference type="EMBL" id="KC821617">
    <property type="protein sequence ID" value="AGO48331.1"/>
    <property type="molecule type" value="Genomic_DNA"/>
</dbReference>
<name>R9ZYY9_9CAUD</name>
<sequence length="144" mass="15478">MAEIKSKDVFLSYNTGTDETPVWKIVACSTSDGFTGSTDAVSINNKCQGDWAASLPGDKSWSFSNGSYAQKEAAANQISQDELFDLWASGEVGTWKIESIEPGEYLRQGLGWVSNLGETADTGDYLQFDLSITGTGEVVRTVGT</sequence>
<dbReference type="Pfam" id="PF06199">
    <property type="entry name" value="Phage_tail_2"/>
    <property type="match status" value="1"/>
</dbReference>
<evidence type="ECO:0000313" key="1">
    <source>
        <dbReference type="EMBL" id="AGO48331.1"/>
    </source>
</evidence>
<reference evidence="2" key="2">
    <citation type="submission" date="2013-03" db="EMBL/GenBank/DDBJ databases">
        <title>The Cellulophaga phages: a novel, diverse, and globally ubiquitous model system.</title>
        <authorList>
            <person name="Holmfeldt K."/>
            <person name="Solonenko N."/>
            <person name="Shah M."/>
            <person name="Corrier K."/>
            <person name="Riemann L."/>
            <person name="VerBerkmoes N.C."/>
            <person name="Sullivan M.B."/>
        </authorList>
    </citation>
    <scope>NUCLEOTIDE SEQUENCE [LARGE SCALE GENOMIC DNA]</scope>
</reference>
<proteinExistence type="predicted"/>
<dbReference type="OrthoDB" id="12868at10239"/>
<dbReference type="GeneID" id="16796921"/>